<proteinExistence type="predicted"/>
<evidence type="ECO:0000313" key="2">
    <source>
        <dbReference type="EMBL" id="PRP81569.1"/>
    </source>
</evidence>
<dbReference type="InterPro" id="IPR027865">
    <property type="entry name" value="C5orf34-like_C"/>
</dbReference>
<name>A0A2P6NC92_9EUKA</name>
<keyword evidence="3" id="KW-1185">Reference proteome</keyword>
<protein>
    <recommendedName>
        <fullName evidence="1">C5orf34-like C-terminal domain-containing protein</fullName>
    </recommendedName>
</protein>
<dbReference type="Proteomes" id="UP000241769">
    <property type="component" value="Unassembled WGS sequence"/>
</dbReference>
<dbReference type="InParanoid" id="A0A2P6NC92"/>
<dbReference type="PANTHER" id="PTHR34531:SF1">
    <property type="entry name" value="CHROMOSOME 5 OPEN READING FRAME 34"/>
    <property type="match status" value="1"/>
</dbReference>
<comment type="caution">
    <text evidence="2">The sequence shown here is derived from an EMBL/GenBank/DDBJ whole genome shotgun (WGS) entry which is preliminary data.</text>
</comment>
<reference evidence="2 3" key="1">
    <citation type="journal article" date="2018" name="Genome Biol. Evol.">
        <title>Multiple Roots of Fruiting Body Formation in Amoebozoa.</title>
        <authorList>
            <person name="Hillmann F."/>
            <person name="Forbes G."/>
            <person name="Novohradska S."/>
            <person name="Ferling I."/>
            <person name="Riege K."/>
            <person name="Groth M."/>
            <person name="Westermann M."/>
            <person name="Marz M."/>
            <person name="Spaller T."/>
            <person name="Winckler T."/>
            <person name="Schaap P."/>
            <person name="Glockner G."/>
        </authorList>
    </citation>
    <scope>NUCLEOTIDE SEQUENCE [LARGE SCALE GENOMIC DNA]</scope>
    <source>
        <strain evidence="2 3">Jena</strain>
    </source>
</reference>
<dbReference type="PANTHER" id="PTHR34531">
    <property type="entry name" value="ZGC:153352"/>
    <property type="match status" value="1"/>
</dbReference>
<gene>
    <name evidence="2" type="ORF">PROFUN_01076</name>
</gene>
<dbReference type="Pfam" id="PF15016">
    <property type="entry name" value="C5orf34_C"/>
    <property type="match status" value="1"/>
</dbReference>
<accession>A0A2P6NC92</accession>
<dbReference type="OrthoDB" id="2134730at2759"/>
<feature type="domain" description="C5orf34-like C-terminal" evidence="1">
    <location>
        <begin position="297"/>
        <end position="372"/>
    </location>
</feature>
<dbReference type="EMBL" id="MDYQ01000121">
    <property type="protein sequence ID" value="PRP81569.1"/>
    <property type="molecule type" value="Genomic_DNA"/>
</dbReference>
<dbReference type="AlphaFoldDB" id="A0A2P6NC92"/>
<sequence length="441" mass="51105">MHFRNLYIEPPVLFEHLMQEKTVLFQSSTDVKLINWPAYTEGVESGNIRIFRGNITVTSSDGMAQLLLAPHLRLFRITFPSPIQTRYSPLYAAIKEKFGEKTELEFTFCKQRQIFSIHDCPSRWEYPLCLAIQAAKEYISSLELNQLESCDYTQSGVVTELPHHTGEDSEMSSTFLDVGHHDIYPYHGIKSEWRENVFYNFVPSMGTVEVIVSQDNSYMMTDASSFFSHFYPSECGRERNYPPHTPPPHVPIDGSGYNLLLHPIVERCSLILHRAAQSVKTIDETSHEEPKDTHFLSTHLHEELSLPHVGRFSAYRDGRVRALFVDRTILEVDRTRQLCQLILPDGSFARVTARQPGEYEKYVRSAEEFSQWAFLTPQERILVELEKKKREETCERVRRHLRDIRRILAIYVDSEVPANGSTRFHFTVLKTNQSSLVVNRM</sequence>
<evidence type="ECO:0000313" key="3">
    <source>
        <dbReference type="Proteomes" id="UP000241769"/>
    </source>
</evidence>
<organism evidence="2 3">
    <name type="scientific">Planoprotostelium fungivorum</name>
    <dbReference type="NCBI Taxonomy" id="1890364"/>
    <lineage>
        <taxon>Eukaryota</taxon>
        <taxon>Amoebozoa</taxon>
        <taxon>Evosea</taxon>
        <taxon>Variosea</taxon>
        <taxon>Cavosteliida</taxon>
        <taxon>Cavosteliaceae</taxon>
        <taxon>Planoprotostelium</taxon>
    </lineage>
</organism>
<dbReference type="InterPro" id="IPR053901">
    <property type="entry name" value="C5orf34-like"/>
</dbReference>
<evidence type="ECO:0000259" key="1">
    <source>
        <dbReference type="Pfam" id="PF15016"/>
    </source>
</evidence>